<evidence type="ECO:0000256" key="1">
    <source>
        <dbReference type="ARBA" id="ARBA00010552"/>
    </source>
</evidence>
<name>A0AA46DWY3_9FUSO</name>
<dbReference type="InterPro" id="IPR019897">
    <property type="entry name" value="RidA_CS"/>
</dbReference>
<dbReference type="PANTHER" id="PTHR11803:SF39">
    <property type="entry name" value="2-IMINOBUTANOATE_2-IMINOPROPANOATE DEAMINASE"/>
    <property type="match status" value="1"/>
</dbReference>
<dbReference type="SUPFAM" id="SSF55298">
    <property type="entry name" value="YjgF-like"/>
    <property type="match status" value="1"/>
</dbReference>
<organism evidence="2 3">
    <name type="scientific">Hypnocyclicus thermotrophus</name>
    <dbReference type="NCBI Taxonomy" id="1627895"/>
    <lineage>
        <taxon>Bacteria</taxon>
        <taxon>Fusobacteriati</taxon>
        <taxon>Fusobacteriota</taxon>
        <taxon>Fusobacteriia</taxon>
        <taxon>Fusobacteriales</taxon>
        <taxon>Fusobacteriaceae</taxon>
        <taxon>Hypnocyclicus</taxon>
    </lineage>
</organism>
<accession>A0AA46DWY3</accession>
<protein>
    <submittedName>
        <fullName evidence="2">Endoribonuclease L-PSP</fullName>
    </submittedName>
</protein>
<dbReference type="Pfam" id="PF01042">
    <property type="entry name" value="Ribonuc_L-PSP"/>
    <property type="match status" value="1"/>
</dbReference>
<dbReference type="GO" id="GO:0005829">
    <property type="term" value="C:cytosol"/>
    <property type="evidence" value="ECO:0007669"/>
    <property type="project" value="TreeGrafter"/>
</dbReference>
<dbReference type="Proteomes" id="UP000294678">
    <property type="component" value="Unassembled WGS sequence"/>
</dbReference>
<sequence length="125" mass="13778">MQKIHTNNAPKAVGAYSQGIKVENFLFVSGQIPIDPKTGEFVSNNIKEQTLQSLKNIEAIVKEAGGTIENIVKVGVFLDDINDFADMNRVYEEFFGSHKPARAAVEVAKLPKDAKIEIEAIAYIK</sequence>
<dbReference type="PROSITE" id="PS01094">
    <property type="entry name" value="UPF0076"/>
    <property type="match status" value="1"/>
</dbReference>
<evidence type="ECO:0000313" key="3">
    <source>
        <dbReference type="Proteomes" id="UP000294678"/>
    </source>
</evidence>
<gene>
    <name evidence="2" type="ORF">EV215_2047</name>
</gene>
<dbReference type="PANTHER" id="PTHR11803">
    <property type="entry name" value="2-IMINOBUTANOATE/2-IMINOPROPANOATE DEAMINASE RIDA"/>
    <property type="match status" value="1"/>
</dbReference>
<keyword evidence="3" id="KW-1185">Reference proteome</keyword>
<dbReference type="AlphaFoldDB" id="A0AA46DWY3"/>
<dbReference type="InterPro" id="IPR006175">
    <property type="entry name" value="YjgF/YER057c/UK114"/>
</dbReference>
<dbReference type="NCBIfam" id="TIGR00004">
    <property type="entry name" value="Rid family detoxifying hydrolase"/>
    <property type="match status" value="1"/>
</dbReference>
<comment type="caution">
    <text evidence="2">The sequence shown here is derived from an EMBL/GenBank/DDBJ whole genome shotgun (WGS) entry which is preliminary data.</text>
</comment>
<dbReference type="FunFam" id="3.30.1330.40:FF:000001">
    <property type="entry name" value="L-PSP family endoribonuclease"/>
    <property type="match status" value="1"/>
</dbReference>
<dbReference type="GO" id="GO:0019239">
    <property type="term" value="F:deaminase activity"/>
    <property type="evidence" value="ECO:0007669"/>
    <property type="project" value="TreeGrafter"/>
</dbReference>
<proteinExistence type="inferred from homology"/>
<evidence type="ECO:0000313" key="2">
    <source>
        <dbReference type="EMBL" id="TDT67369.1"/>
    </source>
</evidence>
<dbReference type="EMBL" id="SOBG01000011">
    <property type="protein sequence ID" value="TDT67369.1"/>
    <property type="molecule type" value="Genomic_DNA"/>
</dbReference>
<dbReference type="InterPro" id="IPR035959">
    <property type="entry name" value="RutC-like_sf"/>
</dbReference>
<dbReference type="CDD" id="cd00448">
    <property type="entry name" value="YjgF_YER057c_UK114_family"/>
    <property type="match status" value="1"/>
</dbReference>
<dbReference type="RefSeq" id="WP_134113897.1">
    <property type="nucleotide sequence ID" value="NZ_SOBG01000011.1"/>
</dbReference>
<dbReference type="InterPro" id="IPR006056">
    <property type="entry name" value="RidA"/>
</dbReference>
<comment type="similarity">
    <text evidence="1">Belongs to the RutC family.</text>
</comment>
<reference evidence="2 3" key="1">
    <citation type="submission" date="2019-03" db="EMBL/GenBank/DDBJ databases">
        <title>Genomic Encyclopedia of Type Strains, Phase IV (KMG-IV): sequencing the most valuable type-strain genomes for metagenomic binning, comparative biology and taxonomic classification.</title>
        <authorList>
            <person name="Goeker M."/>
        </authorList>
    </citation>
    <scope>NUCLEOTIDE SEQUENCE [LARGE SCALE GENOMIC DNA]</scope>
    <source>
        <strain evidence="2 3">DSM 100055</strain>
    </source>
</reference>
<dbReference type="Gene3D" id="3.30.1330.40">
    <property type="entry name" value="RutC-like"/>
    <property type="match status" value="1"/>
</dbReference>